<dbReference type="InterPro" id="IPR002048">
    <property type="entry name" value="EF_hand_dom"/>
</dbReference>
<reference evidence="2" key="2">
    <citation type="submission" date="2024-10" db="UniProtKB">
        <authorList>
            <consortium name="EnsemblProtists"/>
        </authorList>
    </citation>
    <scope>IDENTIFICATION</scope>
</reference>
<evidence type="ECO:0000259" key="1">
    <source>
        <dbReference type="PROSITE" id="PS50222"/>
    </source>
</evidence>
<protein>
    <recommendedName>
        <fullName evidence="1">EF-hand domain-containing protein</fullName>
    </recommendedName>
</protein>
<dbReference type="PROSITE" id="PS50222">
    <property type="entry name" value="EF_HAND_2"/>
    <property type="match status" value="1"/>
</dbReference>
<dbReference type="HOGENOM" id="CLU_2839103_0_0_1"/>
<dbReference type="Gene3D" id="1.10.238.10">
    <property type="entry name" value="EF-hand"/>
    <property type="match status" value="1"/>
</dbReference>
<dbReference type="PaxDb" id="2903-EOD39550"/>
<dbReference type="KEGG" id="ehx:EMIHUDRAFT_49748"/>
<name>A0A0D3KUW5_EMIH1</name>
<proteinExistence type="predicted"/>
<dbReference type="GO" id="GO:0005509">
    <property type="term" value="F:calcium ion binding"/>
    <property type="evidence" value="ECO:0007669"/>
    <property type="project" value="InterPro"/>
</dbReference>
<keyword evidence="3" id="KW-1185">Reference proteome</keyword>
<feature type="domain" description="EF-hand" evidence="1">
    <location>
        <begin position="1"/>
        <end position="28"/>
    </location>
</feature>
<reference evidence="3" key="1">
    <citation type="journal article" date="2013" name="Nature">
        <title>Pan genome of the phytoplankton Emiliania underpins its global distribution.</title>
        <authorList>
            <person name="Read B.A."/>
            <person name="Kegel J."/>
            <person name="Klute M.J."/>
            <person name="Kuo A."/>
            <person name="Lefebvre S.C."/>
            <person name="Maumus F."/>
            <person name="Mayer C."/>
            <person name="Miller J."/>
            <person name="Monier A."/>
            <person name="Salamov A."/>
            <person name="Young J."/>
            <person name="Aguilar M."/>
            <person name="Claverie J.M."/>
            <person name="Frickenhaus S."/>
            <person name="Gonzalez K."/>
            <person name="Herman E.K."/>
            <person name="Lin Y.C."/>
            <person name="Napier J."/>
            <person name="Ogata H."/>
            <person name="Sarno A.F."/>
            <person name="Shmutz J."/>
            <person name="Schroeder D."/>
            <person name="de Vargas C."/>
            <person name="Verret F."/>
            <person name="von Dassow P."/>
            <person name="Valentin K."/>
            <person name="Van de Peer Y."/>
            <person name="Wheeler G."/>
            <person name="Dacks J.B."/>
            <person name="Delwiche C.F."/>
            <person name="Dyhrman S.T."/>
            <person name="Glockner G."/>
            <person name="John U."/>
            <person name="Richards T."/>
            <person name="Worden A.Z."/>
            <person name="Zhang X."/>
            <person name="Grigoriev I.V."/>
            <person name="Allen A.E."/>
            <person name="Bidle K."/>
            <person name="Borodovsky M."/>
            <person name="Bowler C."/>
            <person name="Brownlee C."/>
            <person name="Cock J.M."/>
            <person name="Elias M."/>
            <person name="Gladyshev V.N."/>
            <person name="Groth M."/>
            <person name="Guda C."/>
            <person name="Hadaegh A."/>
            <person name="Iglesias-Rodriguez M.D."/>
            <person name="Jenkins J."/>
            <person name="Jones B.M."/>
            <person name="Lawson T."/>
            <person name="Leese F."/>
            <person name="Lindquist E."/>
            <person name="Lobanov A."/>
            <person name="Lomsadze A."/>
            <person name="Malik S.B."/>
            <person name="Marsh M.E."/>
            <person name="Mackinder L."/>
            <person name="Mock T."/>
            <person name="Mueller-Roeber B."/>
            <person name="Pagarete A."/>
            <person name="Parker M."/>
            <person name="Probert I."/>
            <person name="Quesneville H."/>
            <person name="Raines C."/>
            <person name="Rensing S.A."/>
            <person name="Riano-Pachon D.M."/>
            <person name="Richier S."/>
            <person name="Rokitta S."/>
            <person name="Shiraiwa Y."/>
            <person name="Soanes D.M."/>
            <person name="van der Giezen M."/>
            <person name="Wahlund T.M."/>
            <person name="Williams B."/>
            <person name="Wilson W."/>
            <person name="Wolfe G."/>
            <person name="Wurch L.L."/>
        </authorList>
    </citation>
    <scope>NUCLEOTIDE SEQUENCE</scope>
</reference>
<dbReference type="AlphaFoldDB" id="A0A0D3KUW5"/>
<organism evidence="2 3">
    <name type="scientific">Emiliania huxleyi (strain CCMP1516)</name>
    <dbReference type="NCBI Taxonomy" id="280463"/>
    <lineage>
        <taxon>Eukaryota</taxon>
        <taxon>Haptista</taxon>
        <taxon>Haptophyta</taxon>
        <taxon>Prymnesiophyceae</taxon>
        <taxon>Isochrysidales</taxon>
        <taxon>Noelaerhabdaceae</taxon>
        <taxon>Emiliania</taxon>
    </lineage>
</organism>
<evidence type="ECO:0000313" key="3">
    <source>
        <dbReference type="Proteomes" id="UP000013827"/>
    </source>
</evidence>
<dbReference type="Proteomes" id="UP000013827">
    <property type="component" value="Unassembled WGS sequence"/>
</dbReference>
<dbReference type="InterPro" id="IPR011992">
    <property type="entry name" value="EF-hand-dom_pair"/>
</dbReference>
<dbReference type="EnsemblProtists" id="EOD39550">
    <property type="protein sequence ID" value="EOD39550"/>
    <property type="gene ID" value="EMIHUDRAFT_49748"/>
</dbReference>
<accession>A0A0D3KUW5</accession>
<evidence type="ECO:0000313" key="2">
    <source>
        <dbReference type="EnsemblProtists" id="EOD39550"/>
    </source>
</evidence>
<dbReference type="GeneID" id="17284821"/>
<dbReference type="RefSeq" id="XP_005791979.1">
    <property type="nucleotide sequence ID" value="XM_005791922.1"/>
</dbReference>
<dbReference type="SUPFAM" id="SSF47473">
    <property type="entry name" value="EF-hand"/>
    <property type="match status" value="1"/>
</dbReference>
<sequence length="66" mass="7273">MFDEVDTGEDRRVSIDEFRAALPKLKAWGVEVTDPEAEFARADADGAGLILFAEFADWALTRGLEA</sequence>